<dbReference type="SUPFAM" id="SSF88645">
    <property type="entry name" value="ssDNA viruses"/>
    <property type="match status" value="1"/>
</dbReference>
<dbReference type="AlphaFoldDB" id="A0AA36GYR4"/>
<evidence type="ECO:0000313" key="4">
    <source>
        <dbReference type="Proteomes" id="UP001176961"/>
    </source>
</evidence>
<dbReference type="EMBL" id="CATQJL010000289">
    <property type="protein sequence ID" value="CAJ0600767.1"/>
    <property type="molecule type" value="Genomic_DNA"/>
</dbReference>
<reference evidence="2" key="1">
    <citation type="submission" date="2023-07" db="EMBL/GenBank/DDBJ databases">
        <authorList>
            <consortium name="CYATHOMIX"/>
        </authorList>
    </citation>
    <scope>NUCLEOTIDE SEQUENCE</scope>
    <source>
        <strain evidence="2">N/A</strain>
    </source>
</reference>
<evidence type="ECO:0000256" key="1">
    <source>
        <dbReference type="ARBA" id="ARBA00009963"/>
    </source>
</evidence>
<dbReference type="InterPro" id="IPR037002">
    <property type="entry name" value="Microviridae_protein_F_sf"/>
</dbReference>
<sequence>MIKYITDVGTVEYSDKLSPVTKEDDIVDFGFKNKIEKVGDGEDEYILVPTEYEVSRKNRAAYINSFNDQVGLKAIEKQLLVQELQEVLYDDGIIDLTKIPDDPVKLRQWIIDSKQKYYNSGIDLGTVEQAAGATQEEIMEAVKKVLAANQANGGKPLVTANASKTDYGRVSILKERAYYHIWNNFYRCQNYQQPVLVNIGKNGYISDPFDAVGKVYNGTNYVGIQNAGYPLMKVCKAFDYFTAGTIEPSSLKVSLPLGEFAPVVLYNNRVASGGALPSGTALKTFESAAAAGGIARVGTGTEGDGYAYADLSQASAATIDTLKAAVSTEHYLEKLDNYCGDYYNGVLRGIYGTSNGDLNTNRPEHLGSCKFNINVNQVTAMADTTQNGGVKPAGSSAAVSITGNKSHLFHKAVSEHGYIMILGFARVRDQVYSQGIDRDDSKVSPLEFFNPYFTFLSDQEIKNKELYLNGDGNDDKTFAFQESWAEYRYSLSKASGYMDVKAPNTIGKLWSYATEFPGLPVLNESWISENRDFVARTLTTGTSSPYDYFAEFRIDITETSTVGTAVLPGTRGNYDSYNNPYDNGSWNWLTDLFNGGKRNQYDQAAGINPYLLLQNGFGSPGNYSYQVGKNEEEPYKFKANLLQSKTLNKIWNKGFITIGDVTPDSCAYVAGYVNKKIDEEKKELFNAGVKNMEELYPNNKVIVDNKIQNVDTVFTQLLLILPDLVRVAETKFSEPGSVSGMSAKDAAGTYGEQIITAIESILESPTKTNKED</sequence>
<organism evidence="2 4">
    <name type="scientific">Cylicocyclus nassatus</name>
    <name type="common">Nematode worm</name>
    <dbReference type="NCBI Taxonomy" id="53992"/>
    <lineage>
        <taxon>Eukaryota</taxon>
        <taxon>Metazoa</taxon>
        <taxon>Ecdysozoa</taxon>
        <taxon>Nematoda</taxon>
        <taxon>Chromadorea</taxon>
        <taxon>Rhabditida</taxon>
        <taxon>Rhabditina</taxon>
        <taxon>Rhabditomorpha</taxon>
        <taxon>Strongyloidea</taxon>
        <taxon>Strongylidae</taxon>
        <taxon>Cylicocyclus</taxon>
    </lineage>
</organism>
<dbReference type="GO" id="GO:0005198">
    <property type="term" value="F:structural molecule activity"/>
    <property type="evidence" value="ECO:0007669"/>
    <property type="project" value="InterPro"/>
</dbReference>
<evidence type="ECO:0000313" key="3">
    <source>
        <dbReference type="EMBL" id="CAJ0600768.1"/>
    </source>
</evidence>
<comment type="similarity">
    <text evidence="1">Belongs to the microviridae F protein family.</text>
</comment>
<name>A0AA36GYR4_CYLNA</name>
<dbReference type="Gene3D" id="2.60.169.10">
    <property type="entry name" value="Microviridae F protein"/>
    <property type="match status" value="1"/>
</dbReference>
<dbReference type="Proteomes" id="UP001176961">
    <property type="component" value="Unassembled WGS sequence"/>
</dbReference>
<dbReference type="InterPro" id="IPR016184">
    <property type="entry name" value="Capsid/spike_ssDNA_virus"/>
</dbReference>
<dbReference type="InterPro" id="IPR003514">
    <property type="entry name" value="Microviridae_protein_F"/>
</dbReference>
<keyword evidence="4" id="KW-1185">Reference proteome</keyword>
<comment type="caution">
    <text evidence="2">The sequence shown here is derived from an EMBL/GenBank/DDBJ whole genome shotgun (WGS) entry which is preliminary data.</text>
</comment>
<accession>A0AA36GYR4</accession>
<dbReference type="EMBL" id="CATQJL010000289">
    <property type="protein sequence ID" value="CAJ0600768.1"/>
    <property type="molecule type" value="Genomic_DNA"/>
</dbReference>
<proteinExistence type="inferred from homology"/>
<protein>
    <submittedName>
        <fullName evidence="2">Uncharacterized protein</fullName>
    </submittedName>
</protein>
<dbReference type="Pfam" id="PF02305">
    <property type="entry name" value="Phage_F"/>
    <property type="match status" value="1"/>
</dbReference>
<evidence type="ECO:0000313" key="2">
    <source>
        <dbReference type="EMBL" id="CAJ0600767.1"/>
    </source>
</evidence>
<gene>
    <name evidence="2" type="ORF">CYNAS_LOCUS12750</name>
    <name evidence="3" type="ORF">CYNAS_LOCUS12751</name>
</gene>